<name>A0A4P6YWE2_9LACO</name>
<dbReference type="Pfam" id="PF12833">
    <property type="entry name" value="HTH_18"/>
    <property type="match status" value="1"/>
</dbReference>
<dbReference type="GO" id="GO:0043565">
    <property type="term" value="F:sequence-specific DNA binding"/>
    <property type="evidence" value="ECO:0007669"/>
    <property type="project" value="InterPro"/>
</dbReference>
<keyword evidence="2" id="KW-0238">DNA-binding</keyword>
<dbReference type="Proteomes" id="UP000292886">
    <property type="component" value="Chromosome"/>
</dbReference>
<reference evidence="6" key="1">
    <citation type="submission" date="2019-03" db="EMBL/GenBank/DDBJ databases">
        <title>Weissella sp. 26KH-42 Genome sequencing.</title>
        <authorList>
            <person name="Heo J."/>
            <person name="Kim S.-J."/>
            <person name="Kim J.-S."/>
            <person name="Hong S.-B."/>
            <person name="Kwon S.-W."/>
        </authorList>
    </citation>
    <scope>NUCLEOTIDE SEQUENCE [LARGE SCALE GENOMIC DNA]</scope>
    <source>
        <strain evidence="6">26KH-42</strain>
    </source>
</reference>
<dbReference type="EMBL" id="CP037940">
    <property type="protein sequence ID" value="QBO37209.1"/>
    <property type="molecule type" value="Genomic_DNA"/>
</dbReference>
<evidence type="ECO:0000313" key="6">
    <source>
        <dbReference type="Proteomes" id="UP000292886"/>
    </source>
</evidence>
<feature type="domain" description="HTH araC/xylS-type" evidence="4">
    <location>
        <begin position="150"/>
        <end position="248"/>
    </location>
</feature>
<keyword evidence="6" id="KW-1185">Reference proteome</keyword>
<keyword evidence="1" id="KW-0805">Transcription regulation</keyword>
<dbReference type="KEGG" id="wei:EQG49_12460"/>
<organism evidence="5 6">
    <name type="scientific">Periweissella cryptocerci</name>
    <dbReference type="NCBI Taxonomy" id="2506420"/>
    <lineage>
        <taxon>Bacteria</taxon>
        <taxon>Bacillati</taxon>
        <taxon>Bacillota</taxon>
        <taxon>Bacilli</taxon>
        <taxon>Lactobacillales</taxon>
        <taxon>Lactobacillaceae</taxon>
        <taxon>Periweissella</taxon>
    </lineage>
</organism>
<keyword evidence="3" id="KW-0804">Transcription</keyword>
<protein>
    <submittedName>
        <fullName evidence="5">AraC family transcriptional regulator</fullName>
    </submittedName>
</protein>
<evidence type="ECO:0000256" key="1">
    <source>
        <dbReference type="ARBA" id="ARBA00023015"/>
    </source>
</evidence>
<evidence type="ECO:0000256" key="2">
    <source>
        <dbReference type="ARBA" id="ARBA00023125"/>
    </source>
</evidence>
<proteinExistence type="predicted"/>
<evidence type="ECO:0000259" key="4">
    <source>
        <dbReference type="PROSITE" id="PS01124"/>
    </source>
</evidence>
<gene>
    <name evidence="5" type="ORF">EQG49_12460</name>
</gene>
<dbReference type="GO" id="GO:0003700">
    <property type="term" value="F:DNA-binding transcription factor activity"/>
    <property type="evidence" value="ECO:0007669"/>
    <property type="project" value="InterPro"/>
</dbReference>
<dbReference type="InterPro" id="IPR018062">
    <property type="entry name" value="HTH_AraC-typ_CS"/>
</dbReference>
<dbReference type="SUPFAM" id="SSF46689">
    <property type="entry name" value="Homeodomain-like"/>
    <property type="match status" value="2"/>
</dbReference>
<dbReference type="PANTHER" id="PTHR43280">
    <property type="entry name" value="ARAC-FAMILY TRANSCRIPTIONAL REGULATOR"/>
    <property type="match status" value="1"/>
</dbReference>
<dbReference type="PROSITE" id="PS01124">
    <property type="entry name" value="HTH_ARAC_FAMILY_2"/>
    <property type="match status" value="1"/>
</dbReference>
<dbReference type="PRINTS" id="PR00032">
    <property type="entry name" value="HTHARAC"/>
</dbReference>
<dbReference type="InterPro" id="IPR020449">
    <property type="entry name" value="Tscrpt_reg_AraC-type_HTH"/>
</dbReference>
<evidence type="ECO:0000256" key="3">
    <source>
        <dbReference type="ARBA" id="ARBA00023163"/>
    </source>
</evidence>
<dbReference type="Gene3D" id="1.10.10.60">
    <property type="entry name" value="Homeodomain-like"/>
    <property type="match status" value="1"/>
</dbReference>
<dbReference type="InterPro" id="IPR018060">
    <property type="entry name" value="HTH_AraC"/>
</dbReference>
<dbReference type="OrthoDB" id="192171at2"/>
<evidence type="ECO:0000313" key="5">
    <source>
        <dbReference type="EMBL" id="QBO37209.1"/>
    </source>
</evidence>
<dbReference type="InterPro" id="IPR009057">
    <property type="entry name" value="Homeodomain-like_sf"/>
</dbReference>
<dbReference type="AlphaFoldDB" id="A0A4P6YWE2"/>
<dbReference type="PROSITE" id="PS00041">
    <property type="entry name" value="HTH_ARAC_FAMILY_1"/>
    <property type="match status" value="1"/>
</dbReference>
<dbReference type="SMART" id="SM00342">
    <property type="entry name" value="HTH_ARAC"/>
    <property type="match status" value="1"/>
</dbReference>
<sequence length="257" mass="29737">MEGGKNMEKEKNDEFQTYKMNLSAKTEIDELKLALLEHDFIYFMKIPDAAKAIKRLKNVHEDLAILLSRHDVAFQNDFLMNLVVDFTGIGLSEGQSHTDFVRLREFYRQKINEIKNSINVFELICEIITRYGRLYESHLPDQPPVSKTVLLVKDYVNIEMFNDVTPKMIADALGFAPRTLYSTFKTETGISLPHYIRNCKLEEAKNLLRNTGMTITEIASMLNYFDSGAFSKAFKEYMGILPSSYRRDSEIPRSNYI</sequence>
<accession>A0A4P6YWE2</accession>
<dbReference type="PANTHER" id="PTHR43280:SF31">
    <property type="entry name" value="TRANSCRIPTIONAL REGULATORY PROTEIN"/>
    <property type="match status" value="1"/>
</dbReference>